<dbReference type="Proteomes" id="UP000283269">
    <property type="component" value="Unassembled WGS sequence"/>
</dbReference>
<dbReference type="AlphaFoldDB" id="A0A409XEG0"/>
<proteinExistence type="predicted"/>
<evidence type="ECO:0000313" key="1">
    <source>
        <dbReference type="EMBL" id="PPQ89179.1"/>
    </source>
</evidence>
<keyword evidence="2" id="KW-1185">Reference proteome</keyword>
<dbReference type="InParanoid" id="A0A409XEG0"/>
<evidence type="ECO:0000313" key="2">
    <source>
        <dbReference type="Proteomes" id="UP000283269"/>
    </source>
</evidence>
<dbReference type="EMBL" id="NHYD01001930">
    <property type="protein sequence ID" value="PPQ89179.1"/>
    <property type="molecule type" value="Genomic_DNA"/>
</dbReference>
<gene>
    <name evidence="1" type="ORF">CVT25_000071</name>
</gene>
<reference evidence="1 2" key="1">
    <citation type="journal article" date="2018" name="Evol. Lett.">
        <title>Horizontal gene cluster transfer increased hallucinogenic mushroom diversity.</title>
        <authorList>
            <person name="Reynolds H.T."/>
            <person name="Vijayakumar V."/>
            <person name="Gluck-Thaler E."/>
            <person name="Korotkin H.B."/>
            <person name="Matheny P.B."/>
            <person name="Slot J.C."/>
        </authorList>
    </citation>
    <scope>NUCLEOTIDE SEQUENCE [LARGE SCALE GENOMIC DNA]</scope>
    <source>
        <strain evidence="1 2">2631</strain>
    </source>
</reference>
<name>A0A409XEG0_PSICY</name>
<sequence>MILKENSEVTTFLAAGQTPPLPPYVRDPCSAVLNSPNLVDVEPRLRSGLALRPDNLPVMDIVIINFRMATGLTCAYAQVS</sequence>
<accession>A0A409XEG0</accession>
<protein>
    <submittedName>
        <fullName evidence="1">Uncharacterized protein</fullName>
    </submittedName>
</protein>
<organism evidence="1 2">
    <name type="scientific">Psilocybe cyanescens</name>
    <dbReference type="NCBI Taxonomy" id="93625"/>
    <lineage>
        <taxon>Eukaryota</taxon>
        <taxon>Fungi</taxon>
        <taxon>Dikarya</taxon>
        <taxon>Basidiomycota</taxon>
        <taxon>Agaricomycotina</taxon>
        <taxon>Agaricomycetes</taxon>
        <taxon>Agaricomycetidae</taxon>
        <taxon>Agaricales</taxon>
        <taxon>Agaricineae</taxon>
        <taxon>Strophariaceae</taxon>
        <taxon>Psilocybe</taxon>
    </lineage>
</organism>
<comment type="caution">
    <text evidence="1">The sequence shown here is derived from an EMBL/GenBank/DDBJ whole genome shotgun (WGS) entry which is preliminary data.</text>
</comment>